<dbReference type="Gene3D" id="2.60.40.10">
    <property type="entry name" value="Immunoglobulins"/>
    <property type="match status" value="4"/>
</dbReference>
<dbReference type="Proteomes" id="UP000051682">
    <property type="component" value="Unassembled WGS sequence"/>
</dbReference>
<name>A0A0Q3LP27_9FLAO</name>
<dbReference type="PROSITE" id="PS50853">
    <property type="entry name" value="FN3"/>
    <property type="match status" value="2"/>
</dbReference>
<proteinExistence type="predicted"/>
<protein>
    <recommendedName>
        <fullName evidence="2">Fibronectin type-III domain-containing protein</fullName>
    </recommendedName>
</protein>
<dbReference type="Pfam" id="PF00041">
    <property type="entry name" value="fn3"/>
    <property type="match status" value="2"/>
</dbReference>
<feature type="domain" description="Fibronectin type-III" evidence="2">
    <location>
        <begin position="783"/>
        <end position="876"/>
    </location>
</feature>
<dbReference type="InterPro" id="IPR036116">
    <property type="entry name" value="FN3_sf"/>
</dbReference>
<dbReference type="NCBIfam" id="TIGR04183">
    <property type="entry name" value="Por_Secre_tail"/>
    <property type="match status" value="1"/>
</dbReference>
<dbReference type="CDD" id="cd00063">
    <property type="entry name" value="FN3"/>
    <property type="match status" value="2"/>
</dbReference>
<gene>
    <name evidence="3" type="ORF">AR438_12810</name>
</gene>
<comment type="caution">
    <text evidence="3">The sequence shown here is derived from an EMBL/GenBank/DDBJ whole genome shotgun (WGS) entry which is preliminary data.</text>
</comment>
<accession>A0A0Q3LP27</accession>
<dbReference type="SUPFAM" id="SSF49265">
    <property type="entry name" value="Fibronectin type III"/>
    <property type="match status" value="3"/>
</dbReference>
<keyword evidence="1" id="KW-0732">Signal</keyword>
<dbReference type="Gene3D" id="2.60.120.260">
    <property type="entry name" value="Galactose-binding domain-like"/>
    <property type="match status" value="1"/>
</dbReference>
<dbReference type="STRING" id="452084.AR438_12810"/>
<feature type="domain" description="Fibronectin type-III" evidence="2">
    <location>
        <begin position="1050"/>
        <end position="1141"/>
    </location>
</feature>
<evidence type="ECO:0000259" key="2">
    <source>
        <dbReference type="PROSITE" id="PS50853"/>
    </source>
</evidence>
<dbReference type="SMART" id="SM00060">
    <property type="entry name" value="FN3"/>
    <property type="match status" value="4"/>
</dbReference>
<reference evidence="3 4" key="1">
    <citation type="submission" date="2015-10" db="EMBL/GenBank/DDBJ databases">
        <title>Chryseobacterium aquaticum genome.</title>
        <authorList>
            <person name="Newman J.D."/>
            <person name="Ferguson M.B."/>
            <person name="Miller J.R."/>
        </authorList>
    </citation>
    <scope>NUCLEOTIDE SEQUENCE [LARGE SCALE GENOMIC DNA]</scope>
    <source>
        <strain evidence="3 4">KCTC 12483</strain>
    </source>
</reference>
<dbReference type="EMBL" id="LLYZ01000008">
    <property type="protein sequence ID" value="KQK25009.1"/>
    <property type="molecule type" value="Genomic_DNA"/>
</dbReference>
<dbReference type="Pfam" id="PF23759">
    <property type="entry name" value="GBD_T9SS_assoc"/>
    <property type="match status" value="2"/>
</dbReference>
<evidence type="ECO:0000256" key="1">
    <source>
        <dbReference type="ARBA" id="ARBA00022729"/>
    </source>
</evidence>
<evidence type="ECO:0000313" key="3">
    <source>
        <dbReference type="EMBL" id="KQK25009.1"/>
    </source>
</evidence>
<keyword evidence="4" id="KW-1185">Reference proteome</keyword>
<sequence length="1500" mass="155291">MLALSLGVSAQVGPPQATNPNTNNGYGFAQTSGTYVPLSASRTVWQSGAALATDAVSPAVTLPFNFRYNARTYNSIFISNNGFITFGSPTTPSTYTALSTDLTTVGNIFDGAVAGFAVNLKNANTTTSEISYETVGSKFIIQFTDLQGNSASAAQLISFQIQLDSSNNNVSIVYGTCASGTATLAGQVGLKGAESSDVNNRTGTNWTTTAIGTSNSSSCTLGSSGTTTIPASGLTFTFTPGTWLANPTTYATIPFTENFSTWVNGNSTADLPNAGYWRSWPSRGDNSWRASDTTITGFTTSSGWTSVSGGATTATPAVAPTARFHSYNTIGVAGYMDLYVNLSGGGVGNRVIAFDYINTSGTDKLDVLLSTDGGTTFTSLGSSLGVAATWGNRSFTTSSTSSSAIVRLLATGDNGSTDIQVDNLTITVSALPPVCTSISTPANAATTVSATPTITWAAASGATSYLVNLGTTPGGTNVMNGVDVGNVTTYTIPTGTPLNYSTQYYITILPKNDFGTATGCTETSFTTAVIPCPSVVTPLAGAANVALSPTITWSAITGATGYRLTVGTTTGGTDVVNNMDLGNVLSYTFTAPLSVATKYFYKVNAYSGSSVSASCSERNFTTACNTVAAFSENFDTTAANSLPNCWSKVGTTGSVYAQASTVISSPNNLYIYSSSSTDIAMAAMPPLSTLQSGTYRLKFKARSNFTTGGIIQVGYLTNSADQSTFTSLASFTTTSITAIDNFVLNNVTAPAGVTTLAFRHTGSPANSVLIDDVVYELMPLCTDPTAVTVSAVTSSSATIGWTAPATAPANGYEYYYSTSSTAPTASTVASGTSTTVSVSLPSLTPATVYYVWVRSVCSTTEKSIWSTVATFTTACNPITSFPWNENFDTMTTIGNGVLPSCWTTTGGFSSSYLFTTQNAASQTYNDPRSAPNYVTIYYPTTAAYLWAPAMTLTAGQSYDFSFYWAGDATSGWVGDVLVNNSPSATGATNLNTFVTQTTTTTNAYTKVTVTFVPATTGSYNFGIKSFSATTAPYYMGFDDFNVQLTPACAEPTSVAVNSITSSSATLSWNAPATAPANGYVYAYSTTNTTPTSGTATTATSIPLSQLTPSTTYYYWVRSVCSATSNSAWVAGSFTTSATPPANDDCVGAVMLTVNPDYACGVTTSGTTVSATASTETAPTCGATGTNDDVWFKFIATNTAHRIVLSNVSGSTDMAMAAYSGSCGSLVQVLCSDPNTMDLTGLIVGQEYKVRVWTYTSTATTTATFNICVGTPPPPPANDNCSGAILLTPGATFAQNPLTATTVGATLTTDATATTACQTTRYADTWYSVVVPASGSITIETATTAGTAVTDTVMGVYTGSCGSLVSVGCNDDILAGTNNFSKVSLTGQTPGQTLLIGVWNYSSSNNGAFQISAYDASLSTSETAQVKNDVTVYPNPFADILNISDVKNVKSVSVIDIAGRLIKTIEKPSSALQLGELKSGMYIVVLNMNDGSKQTIKAIKK</sequence>
<dbReference type="InterPro" id="IPR056600">
    <property type="entry name" value="GBD_T9SS_assoc"/>
</dbReference>
<evidence type="ECO:0000313" key="4">
    <source>
        <dbReference type="Proteomes" id="UP000051682"/>
    </source>
</evidence>
<dbReference type="InterPro" id="IPR003961">
    <property type="entry name" value="FN3_dom"/>
</dbReference>
<dbReference type="InterPro" id="IPR013783">
    <property type="entry name" value="Ig-like_fold"/>
</dbReference>
<dbReference type="Pfam" id="PF18962">
    <property type="entry name" value="Por_Secre_tail"/>
    <property type="match status" value="1"/>
</dbReference>
<organism evidence="3 4">
    <name type="scientific">Chryseobacterium aquaticum</name>
    <dbReference type="NCBI Taxonomy" id="452084"/>
    <lineage>
        <taxon>Bacteria</taxon>
        <taxon>Pseudomonadati</taxon>
        <taxon>Bacteroidota</taxon>
        <taxon>Flavobacteriia</taxon>
        <taxon>Flavobacteriales</taxon>
        <taxon>Weeksellaceae</taxon>
        <taxon>Chryseobacterium group</taxon>
        <taxon>Chryseobacterium</taxon>
    </lineage>
</organism>
<dbReference type="InterPro" id="IPR026444">
    <property type="entry name" value="Secre_tail"/>
</dbReference>